<evidence type="ECO:0000313" key="2">
    <source>
        <dbReference type="EMBL" id="RMI32661.1"/>
    </source>
</evidence>
<keyword evidence="3" id="KW-1185">Reference proteome</keyword>
<accession>A0A3M2L506</accession>
<evidence type="ECO:0000313" key="3">
    <source>
        <dbReference type="Proteomes" id="UP000279275"/>
    </source>
</evidence>
<feature type="region of interest" description="Disordered" evidence="1">
    <location>
        <begin position="31"/>
        <end position="119"/>
    </location>
</feature>
<evidence type="ECO:0000256" key="1">
    <source>
        <dbReference type="SAM" id="MobiDB-lite"/>
    </source>
</evidence>
<reference evidence="2 3" key="1">
    <citation type="submission" date="2018-10" db="EMBL/GenBank/DDBJ databases">
        <title>Isolation from cow dung.</title>
        <authorList>
            <person name="Ling L."/>
        </authorList>
    </citation>
    <scope>NUCLEOTIDE SEQUENCE [LARGE SCALE GENOMIC DNA]</scope>
    <source>
        <strain evidence="2 3">NEAU-LL90</strain>
    </source>
</reference>
<feature type="compositionally biased region" description="Basic and acidic residues" evidence="1">
    <location>
        <begin position="31"/>
        <end position="46"/>
    </location>
</feature>
<comment type="caution">
    <text evidence="2">The sequence shown here is derived from an EMBL/GenBank/DDBJ whole genome shotgun (WGS) entry which is preliminary data.</text>
</comment>
<protein>
    <submittedName>
        <fullName evidence="2">Uncharacterized protein</fullName>
    </submittedName>
</protein>
<gene>
    <name evidence="2" type="ORF">EBN03_11870</name>
</gene>
<dbReference type="Proteomes" id="UP000279275">
    <property type="component" value="Unassembled WGS sequence"/>
</dbReference>
<dbReference type="AlphaFoldDB" id="A0A3M2L506"/>
<name>A0A3M2L506_9NOCA</name>
<feature type="compositionally biased region" description="Basic and acidic residues" evidence="1">
    <location>
        <begin position="62"/>
        <end position="71"/>
    </location>
</feature>
<proteinExistence type="predicted"/>
<sequence length="183" mass="19378">MCGFENLDPGRQPDAAVVVPPSDLVVHRIGHGGEGRAEVGADDRDPAAGSCGGRGDLGPDQARADDQHPAARGEFGTQTNGVLETPQDVGRRRAMPARQSARPQSGCEQSGLERESSRCGEDFVRPDADCGSCGVQFDPEIGEVGAEGGLDRLSRQQVLRQWRTIVGVGRLLSDHREPTVEAA</sequence>
<organism evidence="2 3">
    <name type="scientific">Nocardia stercoris</name>
    <dbReference type="NCBI Taxonomy" id="2483361"/>
    <lineage>
        <taxon>Bacteria</taxon>
        <taxon>Bacillati</taxon>
        <taxon>Actinomycetota</taxon>
        <taxon>Actinomycetes</taxon>
        <taxon>Mycobacteriales</taxon>
        <taxon>Nocardiaceae</taxon>
        <taxon>Nocardia</taxon>
    </lineage>
</organism>
<dbReference type="EMBL" id="RFFH01000004">
    <property type="protein sequence ID" value="RMI32661.1"/>
    <property type="molecule type" value="Genomic_DNA"/>
</dbReference>